<dbReference type="CDD" id="cd00143">
    <property type="entry name" value="PP2Cc"/>
    <property type="match status" value="1"/>
</dbReference>
<sequence length="501" mass="53234">MNDPTPLDGSAVPESPALAADTAEVPPQQPDADGAPGAGEQRSPLELAFYAVSDVGRVRKDNQDSGYAGPWLLAVCDGVGGAARGDIASSIAVNELRQLDEPPGSVDLIDRINDGLHEAHVSIGVQVDQDPSLNGTSTTATVALFDGRRLALGHVGDSRAYLQRDGELSQLTSDHTFVQSLIDEGRITEEEARVHPHRNLILKALDGLHDVEPDLFTIELVAGDRLFLCSDGACGVLDDRRIADILTGGTPEFSAIEMVRASLEAGSSDNVTCVVADVVPAPLAPTGDMADTTDAPLLFAEPQVVGAAADLKQRRPRGLFRGHRSGDTGELEPIPADIPVGVSAVYADPPDLETIRYAPRPPRRFSLARRLLALAVLVGLVWIGVATAYWWSQKQYYVGTDDDTVVIYRGVQVPGLSSVYRVSDLSVNDLSDTERRKVDEGIAYDNYRDAERKLRQLGSDRAEQSTDPADLDEPDEPAPSSGAETDGGGFTGGLGSLSDAS</sequence>
<dbReference type="InterPro" id="IPR036457">
    <property type="entry name" value="PPM-type-like_dom_sf"/>
</dbReference>
<evidence type="ECO:0000259" key="3">
    <source>
        <dbReference type="PROSITE" id="PS51746"/>
    </source>
</evidence>
<dbReference type="InterPro" id="IPR001932">
    <property type="entry name" value="PPM-type_phosphatase-like_dom"/>
</dbReference>
<feature type="region of interest" description="Disordered" evidence="1">
    <location>
        <begin position="454"/>
        <end position="501"/>
    </location>
</feature>
<dbReference type="EMBL" id="JAERTX010000006">
    <property type="protein sequence ID" value="MBM9459905.1"/>
    <property type="molecule type" value="Genomic_DNA"/>
</dbReference>
<dbReference type="SUPFAM" id="SSF81606">
    <property type="entry name" value="PP2C-like"/>
    <property type="match status" value="1"/>
</dbReference>
<feature type="compositionally biased region" description="Basic and acidic residues" evidence="1">
    <location>
        <begin position="454"/>
        <end position="464"/>
    </location>
</feature>
<evidence type="ECO:0000256" key="2">
    <source>
        <dbReference type="SAM" id="Phobius"/>
    </source>
</evidence>
<name>A0A938Y613_9ACTN</name>
<dbReference type="Pfam" id="PF13672">
    <property type="entry name" value="PP2C_2"/>
    <property type="match status" value="1"/>
</dbReference>
<feature type="region of interest" description="Disordered" evidence="1">
    <location>
        <begin position="1"/>
        <end position="41"/>
    </location>
</feature>
<dbReference type="PROSITE" id="PS51746">
    <property type="entry name" value="PPM_2"/>
    <property type="match status" value="1"/>
</dbReference>
<dbReference type="SMART" id="SM00332">
    <property type="entry name" value="PP2Cc"/>
    <property type="match status" value="1"/>
</dbReference>
<dbReference type="PANTHER" id="PTHR47992">
    <property type="entry name" value="PROTEIN PHOSPHATASE"/>
    <property type="match status" value="1"/>
</dbReference>
<gene>
    <name evidence="4" type="ORF">JK386_08310</name>
</gene>
<keyword evidence="2" id="KW-0472">Membrane</keyword>
<evidence type="ECO:0000256" key="1">
    <source>
        <dbReference type="SAM" id="MobiDB-lite"/>
    </source>
</evidence>
<protein>
    <submittedName>
        <fullName evidence="4">Serine/threonine-protein phosphatase</fullName>
    </submittedName>
</protein>
<comment type="caution">
    <text evidence="4">The sequence shown here is derived from an EMBL/GenBank/DDBJ whole genome shotgun (WGS) entry which is preliminary data.</text>
</comment>
<dbReference type="AlphaFoldDB" id="A0A938Y613"/>
<keyword evidence="2" id="KW-0812">Transmembrane</keyword>
<dbReference type="SMART" id="SM00331">
    <property type="entry name" value="PP2C_SIG"/>
    <property type="match status" value="1"/>
</dbReference>
<keyword evidence="2" id="KW-1133">Transmembrane helix</keyword>
<feature type="domain" description="PPM-type phosphatase" evidence="3">
    <location>
        <begin position="48"/>
        <end position="278"/>
    </location>
</feature>
<dbReference type="RefSeq" id="WP_205291213.1">
    <property type="nucleotide sequence ID" value="NZ_CP074406.1"/>
</dbReference>
<feature type="transmembrane region" description="Helical" evidence="2">
    <location>
        <begin position="371"/>
        <end position="391"/>
    </location>
</feature>
<dbReference type="Gene3D" id="3.60.40.10">
    <property type="entry name" value="PPM-type phosphatase domain"/>
    <property type="match status" value="1"/>
</dbReference>
<evidence type="ECO:0000313" key="4">
    <source>
        <dbReference type="EMBL" id="MBM9459905.1"/>
    </source>
</evidence>
<feature type="compositionally biased region" description="Gly residues" evidence="1">
    <location>
        <begin position="485"/>
        <end position="495"/>
    </location>
</feature>
<keyword evidence="5" id="KW-1185">Reference proteome</keyword>
<organism evidence="4 5">
    <name type="scientific">Nocardioides faecalis</name>
    <dbReference type="NCBI Taxonomy" id="2803858"/>
    <lineage>
        <taxon>Bacteria</taxon>
        <taxon>Bacillati</taxon>
        <taxon>Actinomycetota</taxon>
        <taxon>Actinomycetes</taxon>
        <taxon>Propionibacteriales</taxon>
        <taxon>Nocardioidaceae</taxon>
        <taxon>Nocardioides</taxon>
    </lineage>
</organism>
<dbReference type="GO" id="GO:0004722">
    <property type="term" value="F:protein serine/threonine phosphatase activity"/>
    <property type="evidence" value="ECO:0007669"/>
    <property type="project" value="InterPro"/>
</dbReference>
<dbReference type="InterPro" id="IPR015655">
    <property type="entry name" value="PP2C"/>
</dbReference>
<dbReference type="Proteomes" id="UP000663791">
    <property type="component" value="Unassembled WGS sequence"/>
</dbReference>
<evidence type="ECO:0000313" key="5">
    <source>
        <dbReference type="Proteomes" id="UP000663791"/>
    </source>
</evidence>
<reference evidence="4" key="1">
    <citation type="submission" date="2021-01" db="EMBL/GenBank/DDBJ databases">
        <title>Novel species in genus Nocardioides.</title>
        <authorList>
            <person name="Zhang G."/>
        </authorList>
    </citation>
    <scope>NUCLEOTIDE SEQUENCE</scope>
    <source>
        <strain evidence="4">Zg-536</strain>
    </source>
</reference>
<proteinExistence type="predicted"/>
<accession>A0A938Y613</accession>